<dbReference type="InterPro" id="IPR050403">
    <property type="entry name" value="Myosin_RLC"/>
</dbReference>
<dbReference type="GO" id="GO:0120106">
    <property type="term" value="C:mitotic actomyosin contractile ring, distal actin filament layer"/>
    <property type="evidence" value="ECO:0007669"/>
    <property type="project" value="EnsemblFungi"/>
</dbReference>
<evidence type="ECO:0000256" key="1">
    <source>
        <dbReference type="ARBA" id="ARBA00022737"/>
    </source>
</evidence>
<evidence type="ECO:0000313" key="5">
    <source>
        <dbReference type="EMBL" id="AOW07087.1"/>
    </source>
</evidence>
<protein>
    <recommendedName>
        <fullName evidence="4">EF-hand domain-containing protein</fullName>
    </recommendedName>
</protein>
<dbReference type="SUPFAM" id="SSF47473">
    <property type="entry name" value="EF-hand"/>
    <property type="match status" value="1"/>
</dbReference>
<dbReference type="PANTHER" id="PTHR23049">
    <property type="entry name" value="MYOSIN REGULATORY LIGHT CHAIN 2"/>
    <property type="match status" value="1"/>
</dbReference>
<dbReference type="EMBL" id="CP017558">
    <property type="protein sequence ID" value="AOW07087.1"/>
    <property type="molecule type" value="Genomic_DNA"/>
</dbReference>
<feature type="domain" description="EF-hand" evidence="4">
    <location>
        <begin position="30"/>
        <end position="65"/>
    </location>
</feature>
<evidence type="ECO:0000256" key="3">
    <source>
        <dbReference type="SAM" id="MobiDB-lite"/>
    </source>
</evidence>
<evidence type="ECO:0000313" key="6">
    <source>
        <dbReference type="EMBL" id="RDW26450.1"/>
    </source>
</evidence>
<dbReference type="GO" id="GO:0005509">
    <property type="term" value="F:calcium ion binding"/>
    <property type="evidence" value="ECO:0007669"/>
    <property type="project" value="InterPro"/>
</dbReference>
<dbReference type="GO" id="GO:1902404">
    <property type="term" value="P:mitotic actomyosin contractile ring contraction"/>
    <property type="evidence" value="ECO:0007669"/>
    <property type="project" value="EnsemblFungi"/>
</dbReference>
<dbReference type="OMA" id="GVNFTMF"/>
<accession>A0A1D8NN74</accession>
<dbReference type="PROSITE" id="PS50222">
    <property type="entry name" value="EF_HAND_2"/>
    <property type="match status" value="2"/>
</dbReference>
<dbReference type="InterPro" id="IPR011992">
    <property type="entry name" value="EF-hand-dom_pair"/>
</dbReference>
<organism evidence="5 7">
    <name type="scientific">Yarrowia lipolytica</name>
    <name type="common">Candida lipolytica</name>
    <dbReference type="NCBI Taxonomy" id="4952"/>
    <lineage>
        <taxon>Eukaryota</taxon>
        <taxon>Fungi</taxon>
        <taxon>Dikarya</taxon>
        <taxon>Ascomycota</taxon>
        <taxon>Saccharomycotina</taxon>
        <taxon>Dipodascomycetes</taxon>
        <taxon>Dipodascales</taxon>
        <taxon>Dipodascales incertae sedis</taxon>
        <taxon>Yarrowia</taxon>
    </lineage>
</organism>
<dbReference type="InterPro" id="IPR018247">
    <property type="entry name" value="EF_Hand_1_Ca_BS"/>
</dbReference>
<gene>
    <name evidence="6" type="ORF">B0I71DRAFT_130832</name>
    <name evidence="5" type="ORF">YALI1_F17025g</name>
</gene>
<dbReference type="GO" id="GO:0016460">
    <property type="term" value="C:myosin II complex"/>
    <property type="evidence" value="ECO:0007669"/>
    <property type="project" value="EnsemblFungi"/>
</dbReference>
<dbReference type="VEuPathDB" id="FungiDB:YALI0_F12683g"/>
<evidence type="ECO:0000259" key="4">
    <source>
        <dbReference type="PROSITE" id="PS50222"/>
    </source>
</evidence>
<dbReference type="KEGG" id="yli:2908046"/>
<dbReference type="eggNOG" id="KOG0031">
    <property type="taxonomic scope" value="Eukaryota"/>
</dbReference>
<dbReference type="SMART" id="SM00054">
    <property type="entry name" value="EFh"/>
    <property type="match status" value="2"/>
</dbReference>
<dbReference type="FunFam" id="1.10.238.10:FF:000178">
    <property type="entry name" value="Calmodulin-2 A"/>
    <property type="match status" value="1"/>
</dbReference>
<dbReference type="Gene3D" id="1.10.238.10">
    <property type="entry name" value="EF-hand"/>
    <property type="match status" value="1"/>
</dbReference>
<sequence>MAKPRLSYTNGAPSKAKRTTSGQFNQLSPSQIQELKEAFNLLDKDADGIVNEEDLEEMLVSLGRDPKDGEVQEMLNLLPQPLTFASFLTGMSSHLCDLSSKTDLLTAFSAFSNDDSGMVNVEDLVQELMSVGMSEEEARDSLEDFTVKSGFSGKTDFNYKNFVNLLRAD</sequence>
<evidence type="ECO:0000313" key="8">
    <source>
        <dbReference type="Proteomes" id="UP000256601"/>
    </source>
</evidence>
<evidence type="ECO:0000256" key="2">
    <source>
        <dbReference type="ARBA" id="ARBA00022837"/>
    </source>
</evidence>
<dbReference type="Pfam" id="PF13405">
    <property type="entry name" value="EF-hand_6"/>
    <property type="match status" value="1"/>
</dbReference>
<keyword evidence="2" id="KW-0106">Calcium</keyword>
<dbReference type="CDD" id="cd00051">
    <property type="entry name" value="EFh"/>
    <property type="match status" value="1"/>
</dbReference>
<reference evidence="5 7" key="1">
    <citation type="journal article" date="2016" name="PLoS ONE">
        <title>Sequence Assembly of Yarrowia lipolytica Strain W29/CLIB89 Shows Transposable Element Diversity.</title>
        <authorList>
            <person name="Magnan C."/>
            <person name="Yu J."/>
            <person name="Chang I."/>
            <person name="Jahn E."/>
            <person name="Kanomata Y."/>
            <person name="Wu J."/>
            <person name="Zeller M."/>
            <person name="Oakes M."/>
            <person name="Baldi P."/>
            <person name="Sandmeyer S."/>
        </authorList>
    </citation>
    <scope>NUCLEOTIDE SEQUENCE [LARGE SCALE GENOMIC DNA]</scope>
    <source>
        <strain evidence="5">CLIB89</strain>
        <strain evidence="7">CLIB89(W29)</strain>
    </source>
</reference>
<reference evidence="6 8" key="2">
    <citation type="submission" date="2018-07" db="EMBL/GenBank/DDBJ databases">
        <title>Draft Genome Assemblies for Five Robust Yarrowia lipolytica Strains Exhibiting High Lipid Production and Pentose Sugar Utilization and Sugar Alcohol Secretion from Undetoxified Lignocellulosic Biomass Hydrolysates.</title>
        <authorList>
            <consortium name="DOE Joint Genome Institute"/>
            <person name="Walker C."/>
            <person name="Ryu S."/>
            <person name="Na H."/>
            <person name="Zane M."/>
            <person name="LaButti K."/>
            <person name="Lipzen A."/>
            <person name="Haridas S."/>
            <person name="Barry K."/>
            <person name="Grigoriev I.V."/>
            <person name="Quarterman J."/>
            <person name="Slininger P."/>
            <person name="Dien B."/>
            <person name="Trinh C.T."/>
        </authorList>
    </citation>
    <scope>NUCLEOTIDE SEQUENCE [LARGE SCALE GENOMIC DNA]</scope>
    <source>
        <strain evidence="6 8">YB392</strain>
    </source>
</reference>
<dbReference type="GeneID" id="2908046"/>
<dbReference type="Proteomes" id="UP000182444">
    <property type="component" value="Chromosome 1F"/>
</dbReference>
<keyword evidence="1" id="KW-0677">Repeat</keyword>
<dbReference type="GO" id="GO:0017022">
    <property type="term" value="F:myosin binding"/>
    <property type="evidence" value="ECO:0007669"/>
    <property type="project" value="EnsemblFungi"/>
</dbReference>
<dbReference type="GO" id="GO:0071341">
    <property type="term" value="C:medial cortical node"/>
    <property type="evidence" value="ECO:0007669"/>
    <property type="project" value="EnsemblFungi"/>
</dbReference>
<dbReference type="PROSITE" id="PS00018">
    <property type="entry name" value="EF_HAND_1"/>
    <property type="match status" value="1"/>
</dbReference>
<dbReference type="InterPro" id="IPR002048">
    <property type="entry name" value="EF_hand_dom"/>
</dbReference>
<feature type="region of interest" description="Disordered" evidence="3">
    <location>
        <begin position="1"/>
        <end position="26"/>
    </location>
</feature>
<dbReference type="Proteomes" id="UP000256601">
    <property type="component" value="Unassembled WGS sequence"/>
</dbReference>
<dbReference type="AlphaFoldDB" id="A0A1D8NN74"/>
<dbReference type="OrthoDB" id="429467at2759"/>
<name>A0A1D8NN74_YARLL</name>
<dbReference type="RefSeq" id="XP_505339.1">
    <property type="nucleotide sequence ID" value="XM_505339.1"/>
</dbReference>
<dbReference type="VEuPathDB" id="FungiDB:YALI1_F17025g"/>
<proteinExistence type="predicted"/>
<feature type="domain" description="EF-hand" evidence="4">
    <location>
        <begin position="99"/>
        <end position="134"/>
    </location>
</feature>
<evidence type="ECO:0000313" key="7">
    <source>
        <dbReference type="Proteomes" id="UP000182444"/>
    </source>
</evidence>
<dbReference type="EMBL" id="KZ857333">
    <property type="protein sequence ID" value="RDW26450.1"/>
    <property type="molecule type" value="Genomic_DNA"/>
</dbReference>